<dbReference type="InterPro" id="IPR009851">
    <property type="entry name" value="Mod_r"/>
</dbReference>
<dbReference type="InterPro" id="IPR029012">
    <property type="entry name" value="Helix_hairpin_bin_sf"/>
</dbReference>
<reference evidence="7 8" key="1">
    <citation type="journal article" date="2018" name="MBio">
        <title>Comparative Genomics Reveals the Core Gene Toolbox for the Fungus-Insect Symbiosis.</title>
        <authorList>
            <person name="Wang Y."/>
            <person name="Stata M."/>
            <person name="Wang W."/>
            <person name="Stajich J.E."/>
            <person name="White M.M."/>
            <person name="Moncalvo J.M."/>
        </authorList>
    </citation>
    <scope>NUCLEOTIDE SEQUENCE [LARGE SCALE GENOMIC DNA]</scope>
    <source>
        <strain evidence="7 8">SC-DP-2</strain>
    </source>
</reference>
<gene>
    <name evidence="7" type="ORF">BB560_003506</name>
</gene>
<dbReference type="Proteomes" id="UP000245609">
    <property type="component" value="Unassembled WGS sequence"/>
</dbReference>
<sequence>MDPKGNGLPEPMNNYNLPNEEELAQKLKILEDYYPTFANKSVEDLEDMLKYNDLFQSHFSGIEQVQMTRTLQYELRQQGLALAIENLEKKPRLDELRSQAEHKSVILNSLTTDFVETSSSLLEIQRKYSRKAMIQALAEKISFYEQETERILHEYLQDQDFLSLQKSPSGKIYGNNFELENTNETYSNPENKLDSFLKDFIACRTKYHLLAAKNELIQES</sequence>
<dbReference type="OrthoDB" id="10260857at2759"/>
<comment type="similarity">
    <text evidence="2">Belongs to the VPS37 family.</text>
</comment>
<evidence type="ECO:0000256" key="1">
    <source>
        <dbReference type="ARBA" id="ARBA00004177"/>
    </source>
</evidence>
<keyword evidence="4" id="KW-0967">Endosome</keyword>
<dbReference type="GO" id="GO:0000813">
    <property type="term" value="C:ESCRT I complex"/>
    <property type="evidence" value="ECO:0007669"/>
    <property type="project" value="TreeGrafter"/>
</dbReference>
<dbReference type="Gene3D" id="1.10.287.660">
    <property type="entry name" value="Helix hairpin bin"/>
    <property type="match status" value="1"/>
</dbReference>
<evidence type="ECO:0000256" key="2">
    <source>
        <dbReference type="ARBA" id="ARBA00007617"/>
    </source>
</evidence>
<dbReference type="PANTHER" id="PTHR13678:SF2">
    <property type="entry name" value="VACUOLAR PROTEIN SORTING-ASSOCIATED PROTEIN 37A"/>
    <property type="match status" value="1"/>
</dbReference>
<organism evidence="7 8">
    <name type="scientific">Smittium megazygosporum</name>
    <dbReference type="NCBI Taxonomy" id="133381"/>
    <lineage>
        <taxon>Eukaryota</taxon>
        <taxon>Fungi</taxon>
        <taxon>Fungi incertae sedis</taxon>
        <taxon>Zoopagomycota</taxon>
        <taxon>Kickxellomycotina</taxon>
        <taxon>Harpellomycetes</taxon>
        <taxon>Harpellales</taxon>
        <taxon>Legeriomycetaceae</taxon>
        <taxon>Smittium</taxon>
    </lineage>
</organism>
<name>A0A2T9ZBX1_9FUNG</name>
<dbReference type="GO" id="GO:0006623">
    <property type="term" value="P:protein targeting to vacuole"/>
    <property type="evidence" value="ECO:0007669"/>
    <property type="project" value="TreeGrafter"/>
</dbReference>
<protein>
    <recommendedName>
        <fullName evidence="6">VPS37 C-terminal domain-containing protein</fullName>
    </recommendedName>
</protein>
<dbReference type="GO" id="GO:0043162">
    <property type="term" value="P:ubiquitin-dependent protein catabolic process via the multivesicular body sorting pathway"/>
    <property type="evidence" value="ECO:0007669"/>
    <property type="project" value="TreeGrafter"/>
</dbReference>
<evidence type="ECO:0000259" key="6">
    <source>
        <dbReference type="Pfam" id="PF07200"/>
    </source>
</evidence>
<evidence type="ECO:0000313" key="8">
    <source>
        <dbReference type="Proteomes" id="UP000245609"/>
    </source>
</evidence>
<comment type="caution">
    <text evidence="7">The sequence shown here is derived from an EMBL/GenBank/DDBJ whole genome shotgun (WGS) entry which is preliminary data.</text>
</comment>
<comment type="subcellular location">
    <subcellularLocation>
        <location evidence="1">Endosome</location>
    </subcellularLocation>
</comment>
<dbReference type="GO" id="GO:0006612">
    <property type="term" value="P:protein targeting to membrane"/>
    <property type="evidence" value="ECO:0007669"/>
    <property type="project" value="TreeGrafter"/>
</dbReference>
<keyword evidence="8" id="KW-1185">Reference proteome</keyword>
<accession>A0A2T9ZBX1</accession>
<dbReference type="EMBL" id="MBFS01000637">
    <property type="protein sequence ID" value="PVV02050.1"/>
    <property type="molecule type" value="Genomic_DNA"/>
</dbReference>
<keyword evidence="5" id="KW-0653">Protein transport</keyword>
<dbReference type="STRING" id="133381.A0A2T9ZBX1"/>
<evidence type="ECO:0000256" key="4">
    <source>
        <dbReference type="ARBA" id="ARBA00022753"/>
    </source>
</evidence>
<feature type="domain" description="VPS37 C-terminal" evidence="6">
    <location>
        <begin position="39"/>
        <end position="213"/>
    </location>
</feature>
<evidence type="ECO:0000313" key="7">
    <source>
        <dbReference type="EMBL" id="PVV02050.1"/>
    </source>
</evidence>
<dbReference type="Pfam" id="PF07200">
    <property type="entry name" value="Mod_r"/>
    <property type="match status" value="1"/>
</dbReference>
<evidence type="ECO:0000256" key="3">
    <source>
        <dbReference type="ARBA" id="ARBA00022448"/>
    </source>
</evidence>
<dbReference type="AlphaFoldDB" id="A0A2T9ZBX1"/>
<proteinExistence type="inferred from homology"/>
<keyword evidence="3" id="KW-0813">Transport</keyword>
<dbReference type="PANTHER" id="PTHR13678">
    <property type="entry name" value="VACUOLAR PROTEIN SORTING-ASSOCIATED PROTEIN 37"/>
    <property type="match status" value="1"/>
</dbReference>
<evidence type="ECO:0000256" key="5">
    <source>
        <dbReference type="ARBA" id="ARBA00022927"/>
    </source>
</evidence>